<evidence type="ECO:0000256" key="3">
    <source>
        <dbReference type="ARBA" id="ARBA00022679"/>
    </source>
</evidence>
<dbReference type="PANTHER" id="PTHR13563">
    <property type="entry name" value="TRNA (GUANINE-9-) METHYLTRANSFERASE"/>
    <property type="match status" value="1"/>
</dbReference>
<evidence type="ECO:0000256" key="4">
    <source>
        <dbReference type="ARBA" id="ARBA00022691"/>
    </source>
</evidence>
<dbReference type="OrthoDB" id="278300at2759"/>
<dbReference type="Gene3D" id="3.40.1280.30">
    <property type="match status" value="1"/>
</dbReference>
<dbReference type="GO" id="GO:0000049">
    <property type="term" value="F:tRNA binding"/>
    <property type="evidence" value="ECO:0007669"/>
    <property type="project" value="TreeGrafter"/>
</dbReference>
<dbReference type="EC" id="2.1.1.221" evidence="1"/>
<reference evidence="9" key="1">
    <citation type="submission" date="2017-02" db="UniProtKB">
        <authorList>
            <consortium name="WormBaseParasite"/>
        </authorList>
    </citation>
    <scope>IDENTIFICATION</scope>
</reference>
<organism evidence="9">
    <name type="scientific">Thelazia callipaeda</name>
    <name type="common">Oriental eyeworm</name>
    <name type="synonym">Parasitic nematode</name>
    <dbReference type="NCBI Taxonomy" id="103827"/>
    <lineage>
        <taxon>Eukaryota</taxon>
        <taxon>Metazoa</taxon>
        <taxon>Ecdysozoa</taxon>
        <taxon>Nematoda</taxon>
        <taxon>Chromadorea</taxon>
        <taxon>Rhabditida</taxon>
        <taxon>Spirurina</taxon>
        <taxon>Spiruromorpha</taxon>
        <taxon>Thelazioidea</taxon>
        <taxon>Thelaziidae</taxon>
        <taxon>Thelazia</taxon>
    </lineage>
</organism>
<evidence type="ECO:0000256" key="2">
    <source>
        <dbReference type="ARBA" id="ARBA00022603"/>
    </source>
</evidence>
<dbReference type="PROSITE" id="PS51675">
    <property type="entry name" value="SAM_MT_TRM10"/>
    <property type="match status" value="1"/>
</dbReference>
<dbReference type="InterPro" id="IPR038459">
    <property type="entry name" value="MT_TRM10-typ_sf"/>
</dbReference>
<proteinExistence type="predicted"/>
<accession>A0A0N5D886</accession>
<dbReference type="EMBL" id="UYYF01004768">
    <property type="protein sequence ID" value="VDN06921.1"/>
    <property type="molecule type" value="Genomic_DNA"/>
</dbReference>
<dbReference type="STRING" id="103827.A0A0N5D886"/>
<evidence type="ECO:0000313" key="9">
    <source>
        <dbReference type="WBParaSite" id="TCLT_0000930901-mRNA-1"/>
    </source>
</evidence>
<dbReference type="InterPro" id="IPR028564">
    <property type="entry name" value="MT_TRM10-typ"/>
</dbReference>
<comment type="catalytic activity">
    <reaction evidence="5">
        <text>guanosine(9) in tRNA + S-adenosyl-L-methionine = N(1)-methylguanosine(9) in tRNA + S-adenosyl-L-homocysteine + H(+)</text>
        <dbReference type="Rhea" id="RHEA:43156"/>
        <dbReference type="Rhea" id="RHEA-COMP:10367"/>
        <dbReference type="Rhea" id="RHEA-COMP:10368"/>
        <dbReference type="ChEBI" id="CHEBI:15378"/>
        <dbReference type="ChEBI" id="CHEBI:57856"/>
        <dbReference type="ChEBI" id="CHEBI:59789"/>
        <dbReference type="ChEBI" id="CHEBI:73542"/>
        <dbReference type="ChEBI" id="CHEBI:74269"/>
        <dbReference type="EC" id="2.1.1.221"/>
    </reaction>
</comment>
<reference evidence="7 8" key="2">
    <citation type="submission" date="2018-11" db="EMBL/GenBank/DDBJ databases">
        <authorList>
            <consortium name="Pathogen Informatics"/>
        </authorList>
    </citation>
    <scope>NUCLEOTIDE SEQUENCE [LARGE SCALE GENOMIC DNA]</scope>
</reference>
<name>A0A0N5D886_THECL</name>
<evidence type="ECO:0000313" key="7">
    <source>
        <dbReference type="EMBL" id="VDN06921.1"/>
    </source>
</evidence>
<keyword evidence="3" id="KW-0808">Transferase</keyword>
<gene>
    <name evidence="7" type="ORF">TCLT_LOCUS9298</name>
</gene>
<dbReference type="GO" id="GO:0052905">
    <property type="term" value="F:tRNA (guanosine(9)-N1)-methyltransferase activity"/>
    <property type="evidence" value="ECO:0007669"/>
    <property type="project" value="UniProtKB-EC"/>
</dbReference>
<dbReference type="Proteomes" id="UP000276776">
    <property type="component" value="Unassembled WGS sequence"/>
</dbReference>
<keyword evidence="4" id="KW-0949">S-adenosyl-L-methionine</keyword>
<keyword evidence="2" id="KW-0489">Methyltransferase</keyword>
<dbReference type="OMA" id="YQIGFHV"/>
<dbReference type="InterPro" id="IPR007356">
    <property type="entry name" value="tRNA_m1G_MeTrfase_euk"/>
</dbReference>
<dbReference type="PANTHER" id="PTHR13563:SF13">
    <property type="entry name" value="TRNA METHYLTRANSFERASE 10 HOMOLOG A"/>
    <property type="match status" value="1"/>
</dbReference>
<dbReference type="AlphaFoldDB" id="A0A0N5D886"/>
<evidence type="ECO:0000313" key="8">
    <source>
        <dbReference type="Proteomes" id="UP000276776"/>
    </source>
</evidence>
<dbReference type="GO" id="GO:0005654">
    <property type="term" value="C:nucleoplasm"/>
    <property type="evidence" value="ECO:0007669"/>
    <property type="project" value="TreeGrafter"/>
</dbReference>
<evidence type="ECO:0000256" key="1">
    <source>
        <dbReference type="ARBA" id="ARBA00012797"/>
    </source>
</evidence>
<keyword evidence="8" id="KW-1185">Reference proteome</keyword>
<evidence type="ECO:0000256" key="5">
    <source>
        <dbReference type="ARBA" id="ARBA00048434"/>
    </source>
</evidence>
<protein>
    <recommendedName>
        <fullName evidence="1">tRNA (guanine(9)-N(1))-methyltransferase</fullName>
        <ecNumber evidence="1">2.1.1.221</ecNumber>
    </recommendedName>
</protein>
<sequence length="209" mass="24121">MFSQMKDSKCKQRVAVDMQFQSLMPLKDIRRIFVQLSHAYGLNRRAENPLQLSIVNFSGVQSKIFYANPSNHHWDVMFDERPLDSVFEKTDIVYLTADSKNVLQKLDSSKVYVIGGLLDHNSLKGHCLEIAKKEGYAHARLPIDEHVSVLTINQVFQVLLRYTENNSWKQSFLEVIPRRKGVLSIMERFELMNGYIQKNDVCANIVSNV</sequence>
<evidence type="ECO:0000259" key="6">
    <source>
        <dbReference type="PROSITE" id="PS51675"/>
    </source>
</evidence>
<dbReference type="GO" id="GO:0002939">
    <property type="term" value="P:tRNA N1-guanine methylation"/>
    <property type="evidence" value="ECO:0007669"/>
    <property type="project" value="TreeGrafter"/>
</dbReference>
<feature type="domain" description="SAM-dependent MTase TRM10-type" evidence="6">
    <location>
        <begin position="1"/>
        <end position="183"/>
    </location>
</feature>
<dbReference type="WBParaSite" id="TCLT_0000930901-mRNA-1">
    <property type="protein sequence ID" value="TCLT_0000930901-mRNA-1"/>
    <property type="gene ID" value="TCLT_0000930901"/>
</dbReference>